<dbReference type="EMBL" id="RSCM01000020">
    <property type="protein sequence ID" value="RUS93179.1"/>
    <property type="molecule type" value="Genomic_DNA"/>
</dbReference>
<name>A0A433UHA1_ANAVA</name>
<evidence type="ECO:0000313" key="2">
    <source>
        <dbReference type="Proteomes" id="UP000276103"/>
    </source>
</evidence>
<dbReference type="RefSeq" id="WP_127056301.1">
    <property type="nucleotide sequence ID" value="NZ_RSCM01000020.1"/>
</dbReference>
<keyword evidence="2" id="KW-1185">Reference proteome</keyword>
<dbReference type="AlphaFoldDB" id="A0A433UHA1"/>
<gene>
    <name evidence="1" type="ORF">DSM107003_44950</name>
</gene>
<proteinExistence type="predicted"/>
<reference evidence="1 2" key="1">
    <citation type="journal article" date="2019" name="Genome Biol. Evol.">
        <title>Day and night: Metabolic profiles and evolutionary relationships of six axenic non-marine cyanobacteria.</title>
        <authorList>
            <person name="Will S.E."/>
            <person name="Henke P."/>
            <person name="Boedeker C."/>
            <person name="Huang S."/>
            <person name="Brinkmann H."/>
            <person name="Rohde M."/>
            <person name="Jarek M."/>
            <person name="Friedl T."/>
            <person name="Seufert S."/>
            <person name="Schumacher M."/>
            <person name="Overmann J."/>
            <person name="Neumann-Schaal M."/>
            <person name="Petersen J."/>
        </authorList>
    </citation>
    <scope>NUCLEOTIDE SEQUENCE [LARGE SCALE GENOMIC DNA]</scope>
    <source>
        <strain evidence="1 2">SAG 1403-4b</strain>
    </source>
</reference>
<dbReference type="OrthoDB" id="1492911at2"/>
<dbReference type="Proteomes" id="UP000276103">
    <property type="component" value="Unassembled WGS sequence"/>
</dbReference>
<accession>A0A433UHA1</accession>
<sequence length="305" mass="35574">MKLEDLRKDDMGEIYAWFPHKGNDESSRLLMTYPDYATKAFYLSCQNIEQLEKSKNLINQGNTTIIAVGFWFIAIEAYINTLLKFACLIKNKDFKQFKNKNINDRLSKLFELAQIDRVNLHKVGILQKFQEFKTFRNEIFHDRVFNSEVTFYKTKFSSIPYLANQVDIAQASVIALEIFEAFRFVYAGLDLMPCIHVQKGDSFAFVKYDNVYKKVLSPFFNEVLKKHNLNTDLNFEPVEINLAESPIASRGEIEIIIRAITREEFNQPANNTQTEIGTNLFNQIRESIILDVDNEFRVPCYYATK</sequence>
<evidence type="ECO:0000313" key="1">
    <source>
        <dbReference type="EMBL" id="RUS93179.1"/>
    </source>
</evidence>
<comment type="caution">
    <text evidence="1">The sequence shown here is derived from an EMBL/GenBank/DDBJ whole genome shotgun (WGS) entry which is preliminary data.</text>
</comment>
<organism evidence="1 2">
    <name type="scientific">Trichormus variabilis SAG 1403-4b</name>
    <dbReference type="NCBI Taxonomy" id="447716"/>
    <lineage>
        <taxon>Bacteria</taxon>
        <taxon>Bacillati</taxon>
        <taxon>Cyanobacteriota</taxon>
        <taxon>Cyanophyceae</taxon>
        <taxon>Nostocales</taxon>
        <taxon>Nostocaceae</taxon>
        <taxon>Trichormus</taxon>
    </lineage>
</organism>
<protein>
    <submittedName>
        <fullName evidence="1">Uncharacterized protein</fullName>
    </submittedName>
</protein>